<dbReference type="PANTHER" id="PTHR46115">
    <property type="entry name" value="THIOREDOXIN-LIKE PROTEIN 1"/>
    <property type="match status" value="1"/>
</dbReference>
<evidence type="ECO:0000256" key="3">
    <source>
        <dbReference type="PIRSR" id="PIRSR000077-1"/>
    </source>
</evidence>
<dbReference type="PIRSF" id="PIRSF000077">
    <property type="entry name" value="Thioredoxin"/>
    <property type="match status" value="1"/>
</dbReference>
<dbReference type="RefSeq" id="WP_062245171.1">
    <property type="nucleotide sequence ID" value="NZ_KQ948745.1"/>
</dbReference>
<evidence type="ECO:0000256" key="4">
    <source>
        <dbReference type="PIRSR" id="PIRSR000077-4"/>
    </source>
</evidence>
<dbReference type="PRINTS" id="PR00421">
    <property type="entry name" value="THIOREDOXIN"/>
</dbReference>
<evidence type="ECO:0000256" key="1">
    <source>
        <dbReference type="ARBA" id="ARBA00023157"/>
    </source>
</evidence>
<keyword evidence="7" id="KW-1185">Reference proteome</keyword>
<dbReference type="Proteomes" id="UP000054375">
    <property type="component" value="Unassembled WGS sequence"/>
</dbReference>
<comment type="caution">
    <text evidence="6">The sequence shown here is derived from an EMBL/GenBank/DDBJ whole genome shotgun (WGS) entry which is preliminary data.</text>
</comment>
<evidence type="ECO:0000259" key="5">
    <source>
        <dbReference type="PROSITE" id="PS51352"/>
    </source>
</evidence>
<feature type="site" description="Contributes to redox potential value" evidence="3">
    <location>
        <position position="31"/>
    </location>
</feature>
<dbReference type="EMBL" id="LMWV01000032">
    <property type="protein sequence ID" value="KUN60071.1"/>
    <property type="molecule type" value="Genomic_DNA"/>
</dbReference>
<name>A0A117QXQ9_9ACTN</name>
<sequence>MINVTSAEQFDSLLQTEPKVIVDFKAVWCGPCKLIRPRFEGFSTEWDYSTIRFAVIDVDEVPDVSEKAGIRAMPTFQTYFNGEKKGELLGADPNKLRRMLDELAAA</sequence>
<evidence type="ECO:0000313" key="6">
    <source>
        <dbReference type="EMBL" id="KUN60071.1"/>
    </source>
</evidence>
<evidence type="ECO:0000313" key="7">
    <source>
        <dbReference type="Proteomes" id="UP000054375"/>
    </source>
</evidence>
<reference evidence="6 7" key="1">
    <citation type="submission" date="2015-10" db="EMBL/GenBank/DDBJ databases">
        <title>Draft genome sequence of Streptomyces griseorubiginosus DSM 40469, type strain for the species Streptomyces griseorubiginosus.</title>
        <authorList>
            <person name="Ruckert C."/>
            <person name="Winkler A."/>
            <person name="Kalinowski J."/>
            <person name="Kampfer P."/>
            <person name="Glaeser S."/>
        </authorList>
    </citation>
    <scope>NUCLEOTIDE SEQUENCE [LARGE SCALE GENOMIC DNA]</scope>
    <source>
        <strain evidence="6 7">DSM 40469</strain>
    </source>
</reference>
<feature type="active site" description="Nucleophile" evidence="3">
    <location>
        <position position="29"/>
    </location>
</feature>
<feature type="site" description="Contributes to redox potential value" evidence="3">
    <location>
        <position position="30"/>
    </location>
</feature>
<dbReference type="FunFam" id="3.40.30.10:FF:000245">
    <property type="entry name" value="Thioredoxin"/>
    <property type="match status" value="1"/>
</dbReference>
<dbReference type="AlphaFoldDB" id="A0A117QXQ9"/>
<feature type="active site" description="Nucleophile" evidence="3">
    <location>
        <position position="32"/>
    </location>
</feature>
<dbReference type="InterPro" id="IPR013766">
    <property type="entry name" value="Thioredoxin_domain"/>
</dbReference>
<dbReference type="PROSITE" id="PS51352">
    <property type="entry name" value="THIOREDOXIN_2"/>
    <property type="match status" value="1"/>
</dbReference>
<accession>A0A117QXQ9</accession>
<evidence type="ECO:0000256" key="2">
    <source>
        <dbReference type="PIRNR" id="PIRNR000077"/>
    </source>
</evidence>
<dbReference type="InterPro" id="IPR005746">
    <property type="entry name" value="Thioredoxin"/>
</dbReference>
<dbReference type="Gene3D" id="3.40.30.10">
    <property type="entry name" value="Glutaredoxin"/>
    <property type="match status" value="1"/>
</dbReference>
<protein>
    <recommendedName>
        <fullName evidence="2">Thioredoxin</fullName>
    </recommendedName>
</protein>
<dbReference type="Pfam" id="PF00085">
    <property type="entry name" value="Thioredoxin"/>
    <property type="match status" value="1"/>
</dbReference>
<proteinExistence type="inferred from homology"/>
<feature type="site" description="Deprotonates C-terminal active site Cys" evidence="3">
    <location>
        <position position="23"/>
    </location>
</feature>
<dbReference type="SUPFAM" id="SSF52833">
    <property type="entry name" value="Thioredoxin-like"/>
    <property type="match status" value="1"/>
</dbReference>
<dbReference type="GO" id="GO:0015035">
    <property type="term" value="F:protein-disulfide reductase activity"/>
    <property type="evidence" value="ECO:0007669"/>
    <property type="project" value="InterPro"/>
</dbReference>
<organism evidence="6 7">
    <name type="scientific">Streptomyces griseorubiginosus</name>
    <dbReference type="NCBI Taxonomy" id="67304"/>
    <lineage>
        <taxon>Bacteria</taxon>
        <taxon>Bacillati</taxon>
        <taxon>Actinomycetota</taxon>
        <taxon>Actinomycetes</taxon>
        <taxon>Kitasatosporales</taxon>
        <taxon>Streptomycetaceae</taxon>
        <taxon>Streptomyces</taxon>
    </lineage>
</organism>
<feature type="domain" description="Thioredoxin" evidence="5">
    <location>
        <begin position="1"/>
        <end position="105"/>
    </location>
</feature>
<gene>
    <name evidence="6" type="ORF">AQJ54_36915</name>
</gene>
<keyword evidence="1 4" id="KW-1015">Disulfide bond</keyword>
<feature type="disulfide bond" description="Redox-active" evidence="4">
    <location>
        <begin position="29"/>
        <end position="32"/>
    </location>
</feature>
<comment type="similarity">
    <text evidence="2">Belongs to the thioredoxin family.</text>
</comment>
<dbReference type="InterPro" id="IPR036249">
    <property type="entry name" value="Thioredoxin-like_sf"/>
</dbReference>
<keyword evidence="4" id="KW-0676">Redox-active center</keyword>
<dbReference type="CDD" id="cd02947">
    <property type="entry name" value="TRX_family"/>
    <property type="match status" value="1"/>
</dbReference>